<evidence type="ECO:0000259" key="3">
    <source>
        <dbReference type="Pfam" id="PF01370"/>
    </source>
</evidence>
<organism evidence="4 5">
    <name type="scientific">Xylaria arbuscula</name>
    <dbReference type="NCBI Taxonomy" id="114810"/>
    <lineage>
        <taxon>Eukaryota</taxon>
        <taxon>Fungi</taxon>
        <taxon>Dikarya</taxon>
        <taxon>Ascomycota</taxon>
        <taxon>Pezizomycotina</taxon>
        <taxon>Sordariomycetes</taxon>
        <taxon>Xylariomycetidae</taxon>
        <taxon>Xylariales</taxon>
        <taxon>Xylariaceae</taxon>
        <taxon>Xylaria</taxon>
    </lineage>
</organism>
<keyword evidence="5" id="KW-1185">Reference proteome</keyword>
<dbReference type="Gene3D" id="3.40.50.720">
    <property type="entry name" value="NAD(P)-binding Rossmann-like Domain"/>
    <property type="match status" value="1"/>
</dbReference>
<feature type="domain" description="NAD-dependent epimerase/dehydratase" evidence="3">
    <location>
        <begin position="4"/>
        <end position="259"/>
    </location>
</feature>
<dbReference type="Pfam" id="PF01370">
    <property type="entry name" value="Epimerase"/>
    <property type="match status" value="1"/>
</dbReference>
<proteinExistence type="inferred from homology"/>
<name>A0A9W8TSH5_9PEZI</name>
<evidence type="ECO:0000256" key="2">
    <source>
        <dbReference type="ARBA" id="ARBA00023445"/>
    </source>
</evidence>
<dbReference type="InterPro" id="IPR036291">
    <property type="entry name" value="NAD(P)-bd_dom_sf"/>
</dbReference>
<comment type="similarity">
    <text evidence="2">Belongs to the NAD(P)-dependent epimerase/dehydratase family. Dihydroflavonol-4-reductase subfamily.</text>
</comment>
<evidence type="ECO:0000313" key="5">
    <source>
        <dbReference type="Proteomes" id="UP001148614"/>
    </source>
</evidence>
<dbReference type="AlphaFoldDB" id="A0A9W8TSH5"/>
<dbReference type="PANTHER" id="PTHR10366:SF579">
    <property type="entry name" value="3-BETA HYDROXYSTEROID DEHYDROGENASE_ISOMERASE FAMILY PROTEIN (AFU_ORTHOLOGUE AFUA_3G02250)"/>
    <property type="match status" value="1"/>
</dbReference>
<comment type="caution">
    <text evidence="4">The sequence shown here is derived from an EMBL/GenBank/DDBJ whole genome shotgun (WGS) entry which is preliminary data.</text>
</comment>
<protein>
    <recommendedName>
        <fullName evidence="3">NAD-dependent epimerase/dehydratase domain-containing protein</fullName>
    </recommendedName>
</protein>
<gene>
    <name evidence="4" type="ORF">NPX13_g337</name>
</gene>
<keyword evidence="1" id="KW-0560">Oxidoreductase</keyword>
<accession>A0A9W8TSH5</accession>
<reference evidence="4" key="1">
    <citation type="submission" date="2022-07" db="EMBL/GenBank/DDBJ databases">
        <title>Genome Sequence of Xylaria arbuscula.</title>
        <authorList>
            <person name="Buettner E."/>
        </authorList>
    </citation>
    <scope>NUCLEOTIDE SEQUENCE</scope>
    <source>
        <strain evidence="4">VT107</strain>
    </source>
</reference>
<dbReference type="PANTHER" id="PTHR10366">
    <property type="entry name" value="NAD DEPENDENT EPIMERASE/DEHYDRATASE"/>
    <property type="match status" value="1"/>
</dbReference>
<dbReference type="Proteomes" id="UP001148614">
    <property type="component" value="Unassembled WGS sequence"/>
</dbReference>
<evidence type="ECO:0000256" key="1">
    <source>
        <dbReference type="ARBA" id="ARBA00023002"/>
    </source>
</evidence>
<dbReference type="GO" id="GO:0016616">
    <property type="term" value="F:oxidoreductase activity, acting on the CH-OH group of donors, NAD or NADP as acceptor"/>
    <property type="evidence" value="ECO:0007669"/>
    <property type="project" value="TreeGrafter"/>
</dbReference>
<evidence type="ECO:0000313" key="4">
    <source>
        <dbReference type="EMBL" id="KAJ3580226.1"/>
    </source>
</evidence>
<dbReference type="EMBL" id="JANPWZ010000021">
    <property type="protein sequence ID" value="KAJ3580226.1"/>
    <property type="molecule type" value="Genomic_DNA"/>
</dbReference>
<sequence>MSYVLVTGATGLVGAHVVNNLLSKGFRVRAVARSKDKADALLAAMPNSSRLDFFFIEDLTDPIAFDGAMKDIDGVIHLASPLKYQVDSNEKDIIIPAIQGVHSILEASSSSSIKRIVLTSSFGAVLDMGRPESTPWTYSSQDWNPITYAAASVPNATPQDAYRGSKTLAEQAAWHFIEERKPAFDLVTLCPSMVFGPLATKPQSAGELNESNMMLWKVIGPAAGAPATLPPCRFNFWIDVRDLAEIHVLALTTPAAGGNRYVPVAPEPFTYEKAAETVRREFPALAPRVACGVQEVKSHISVDAGPMERDFPCLQYTPFHQTVADFWKQLHSFV</sequence>
<dbReference type="InterPro" id="IPR050425">
    <property type="entry name" value="NAD(P)_dehydrat-like"/>
</dbReference>
<dbReference type="VEuPathDB" id="FungiDB:F4678DRAFT_434254"/>
<dbReference type="InterPro" id="IPR001509">
    <property type="entry name" value="Epimerase_deHydtase"/>
</dbReference>
<dbReference type="SUPFAM" id="SSF51735">
    <property type="entry name" value="NAD(P)-binding Rossmann-fold domains"/>
    <property type="match status" value="1"/>
</dbReference>